<feature type="region of interest" description="Disordered" evidence="6">
    <location>
        <begin position="576"/>
        <end position="595"/>
    </location>
</feature>
<dbReference type="GO" id="GO:0016020">
    <property type="term" value="C:membrane"/>
    <property type="evidence" value="ECO:0007669"/>
    <property type="project" value="UniProtKB-SubCell"/>
</dbReference>
<feature type="transmembrane region" description="Helical" evidence="7">
    <location>
        <begin position="39"/>
        <end position="61"/>
    </location>
</feature>
<evidence type="ECO:0000256" key="1">
    <source>
        <dbReference type="ARBA" id="ARBA00004141"/>
    </source>
</evidence>
<dbReference type="PANTHER" id="PTHR33048:SF92">
    <property type="entry name" value="INTEGRAL MEMBRANE PROTEIN"/>
    <property type="match status" value="1"/>
</dbReference>
<dbReference type="Gene3D" id="3.30.420.10">
    <property type="entry name" value="Ribonuclease H-like superfamily/Ribonuclease H"/>
    <property type="match status" value="1"/>
</dbReference>
<dbReference type="InterPro" id="IPR012337">
    <property type="entry name" value="RNaseH-like_sf"/>
</dbReference>
<dbReference type="OrthoDB" id="428177at2759"/>
<keyword evidence="3 7" id="KW-1133">Transmembrane helix</keyword>
<accession>A0A366R4Q6</accession>
<evidence type="ECO:0000256" key="3">
    <source>
        <dbReference type="ARBA" id="ARBA00022989"/>
    </source>
</evidence>
<dbReference type="InterPro" id="IPR036397">
    <property type="entry name" value="RNaseH_sf"/>
</dbReference>
<feature type="compositionally biased region" description="Polar residues" evidence="6">
    <location>
        <begin position="253"/>
        <end position="268"/>
    </location>
</feature>
<dbReference type="GeneID" id="41998230"/>
<feature type="transmembrane region" description="Helical" evidence="7">
    <location>
        <begin position="81"/>
        <end position="100"/>
    </location>
</feature>
<reference evidence="9 10" key="1">
    <citation type="submission" date="2018-06" db="EMBL/GenBank/DDBJ databases">
        <title>Fusarium incarnatum-equiseti species complex species 28.</title>
        <authorList>
            <person name="Gardiner D.M."/>
        </authorList>
    </citation>
    <scope>NUCLEOTIDE SEQUENCE [LARGE SCALE GENOMIC DNA]</scope>
    <source>
        <strain evidence="9 10">FIESC_28</strain>
    </source>
</reference>
<dbReference type="Proteomes" id="UP000253153">
    <property type="component" value="Unassembled WGS sequence"/>
</dbReference>
<dbReference type="GO" id="GO:0003676">
    <property type="term" value="F:nucleic acid binding"/>
    <property type="evidence" value="ECO:0007669"/>
    <property type="project" value="InterPro"/>
</dbReference>
<comment type="subcellular location">
    <subcellularLocation>
        <location evidence="1">Membrane</location>
        <topology evidence="1">Multi-pass membrane protein</topology>
    </subcellularLocation>
</comment>
<feature type="domain" description="Rhodopsin" evidence="8">
    <location>
        <begin position="125"/>
        <end position="240"/>
    </location>
</feature>
<keyword evidence="2 7" id="KW-0812">Transmembrane</keyword>
<sequence>MQHATILIIVQALLVVLALAVVILRCWTRLNVEGRRLLASDYFAWVGWIFALAWFISSATATRIKGDEDTYVDDEDRVHSVAYLKCVFIAEYCFDIGIYFPKLSITAFYWHLIPNVFRSLRIALPISTNWDIENQWDSAWNSMTNFFTQWSMNFSTDLLLFCFPFFMLNHLMLRKEQKLALVGVFSLGAITLAVGLTRFVISHIADYSLDDASGNTLCTAEMTTAVIVVCLPGLKKLIKRTRTPGGTGLGSGTAYTSDSQPLKSRQATQSYAEYGVRDDEFDDDVQEGPEQPCMMWEADQRQVIYSASSTRQYSPNSPYSSFFLTFAVLKQIHLAHFNSSVKPSTPSPAMEQQTSPQPGNGETGTSTKVIKGPKGLKRLLKALDGLPTKPPSIYLDVSSNQEELINLQLLILPTNKVYVVDIKSLGTTALSAVGEEGEFQSLRLILESKTITKVGFDIRDMSRLLFQQFNVSLGGMYDLQLMELASREEGKSKKFLSGLAKCIDIDVPSTDATKLRWLQPDVITNMHMFNSLGHAPNRSMRRVEMFPALWKVYRQRLGRPGEAFWLAHARCESQERVQQSKHDPGSQNGRHLGPDMWWDKEQREAAIDDWNDELLMEIRLGEWKLNDDAEWVSDHSRDNEDSLFDY</sequence>
<dbReference type="SUPFAM" id="SSF53098">
    <property type="entry name" value="Ribonuclease H-like"/>
    <property type="match status" value="1"/>
</dbReference>
<feature type="region of interest" description="Disordered" evidence="6">
    <location>
        <begin position="340"/>
        <end position="368"/>
    </location>
</feature>
<evidence type="ECO:0000256" key="7">
    <source>
        <dbReference type="SAM" id="Phobius"/>
    </source>
</evidence>
<feature type="compositionally biased region" description="Polar residues" evidence="6">
    <location>
        <begin position="350"/>
        <end position="368"/>
    </location>
</feature>
<evidence type="ECO:0000256" key="2">
    <source>
        <dbReference type="ARBA" id="ARBA00022692"/>
    </source>
</evidence>
<gene>
    <name evidence="9" type="ORF">FIESC28_08797</name>
</gene>
<comment type="caution">
    <text evidence="9">The sequence shown here is derived from an EMBL/GenBank/DDBJ whole genome shotgun (WGS) entry which is preliminary data.</text>
</comment>
<feature type="region of interest" description="Disordered" evidence="6">
    <location>
        <begin position="248"/>
        <end position="268"/>
    </location>
</feature>
<evidence type="ECO:0000256" key="4">
    <source>
        <dbReference type="ARBA" id="ARBA00023136"/>
    </source>
</evidence>
<protein>
    <recommendedName>
        <fullName evidence="8">Rhodopsin domain-containing protein</fullName>
    </recommendedName>
</protein>
<feature type="transmembrane region" description="Helical" evidence="7">
    <location>
        <begin position="146"/>
        <end position="167"/>
    </location>
</feature>
<proteinExistence type="inferred from homology"/>
<evidence type="ECO:0000313" key="9">
    <source>
        <dbReference type="EMBL" id="RBR11912.1"/>
    </source>
</evidence>
<feature type="transmembrane region" description="Helical" evidence="7">
    <location>
        <begin position="179"/>
        <end position="201"/>
    </location>
</feature>
<dbReference type="AlphaFoldDB" id="A0A366R4Q6"/>
<evidence type="ECO:0000256" key="6">
    <source>
        <dbReference type="SAM" id="MobiDB-lite"/>
    </source>
</evidence>
<dbReference type="InterPro" id="IPR052337">
    <property type="entry name" value="SAT4-like"/>
</dbReference>
<dbReference type="PANTHER" id="PTHR33048">
    <property type="entry name" value="PTH11-LIKE INTEGRAL MEMBRANE PROTEIN (AFU_ORTHOLOGUE AFUA_5G11245)"/>
    <property type="match status" value="1"/>
</dbReference>
<keyword evidence="10" id="KW-1185">Reference proteome</keyword>
<feature type="transmembrane region" description="Helical" evidence="7">
    <location>
        <begin position="6"/>
        <end position="27"/>
    </location>
</feature>
<keyword evidence="4 7" id="KW-0472">Membrane</keyword>
<organism evidence="9 10">
    <name type="scientific">Fusarium coffeatum</name>
    <dbReference type="NCBI Taxonomy" id="231269"/>
    <lineage>
        <taxon>Eukaryota</taxon>
        <taxon>Fungi</taxon>
        <taxon>Dikarya</taxon>
        <taxon>Ascomycota</taxon>
        <taxon>Pezizomycotina</taxon>
        <taxon>Sordariomycetes</taxon>
        <taxon>Hypocreomycetidae</taxon>
        <taxon>Hypocreales</taxon>
        <taxon>Nectriaceae</taxon>
        <taxon>Fusarium</taxon>
        <taxon>Fusarium incarnatum-equiseti species complex</taxon>
    </lineage>
</organism>
<evidence type="ECO:0000259" key="8">
    <source>
        <dbReference type="Pfam" id="PF20684"/>
    </source>
</evidence>
<dbReference type="EMBL" id="QKXC01000207">
    <property type="protein sequence ID" value="RBR11912.1"/>
    <property type="molecule type" value="Genomic_DNA"/>
</dbReference>
<dbReference type="RefSeq" id="XP_031013004.1">
    <property type="nucleotide sequence ID" value="XM_031162934.1"/>
</dbReference>
<name>A0A366R4Q6_9HYPO</name>
<dbReference type="InterPro" id="IPR049326">
    <property type="entry name" value="Rhodopsin_dom_fungi"/>
</dbReference>
<evidence type="ECO:0000256" key="5">
    <source>
        <dbReference type="ARBA" id="ARBA00038359"/>
    </source>
</evidence>
<dbReference type="Pfam" id="PF20684">
    <property type="entry name" value="Fung_rhodopsin"/>
    <property type="match status" value="1"/>
</dbReference>
<comment type="similarity">
    <text evidence="5">Belongs to the SAT4 family.</text>
</comment>
<evidence type="ECO:0000313" key="10">
    <source>
        <dbReference type="Proteomes" id="UP000253153"/>
    </source>
</evidence>